<accession>A0A9X1Y7J4</accession>
<proteinExistence type="predicted"/>
<evidence type="ECO:0000256" key="1">
    <source>
        <dbReference type="SAM" id="MobiDB-lite"/>
    </source>
</evidence>
<organism evidence="2 3">
    <name type="scientific">Roseomonas acroporae</name>
    <dbReference type="NCBI Taxonomy" id="2937791"/>
    <lineage>
        <taxon>Bacteria</taxon>
        <taxon>Pseudomonadati</taxon>
        <taxon>Pseudomonadota</taxon>
        <taxon>Alphaproteobacteria</taxon>
        <taxon>Acetobacterales</taxon>
        <taxon>Roseomonadaceae</taxon>
        <taxon>Roseomonas</taxon>
    </lineage>
</organism>
<keyword evidence="3" id="KW-1185">Reference proteome</keyword>
<dbReference type="AlphaFoldDB" id="A0A9X1Y7J4"/>
<reference evidence="2" key="1">
    <citation type="submission" date="2022-04" db="EMBL/GenBank/DDBJ databases">
        <title>Roseomonas acroporae sp. nov., isolated from coral Acropora digitifera.</title>
        <authorList>
            <person name="Sun H."/>
        </authorList>
    </citation>
    <scope>NUCLEOTIDE SEQUENCE</scope>
    <source>
        <strain evidence="2">NAR14</strain>
    </source>
</reference>
<evidence type="ECO:0000313" key="2">
    <source>
        <dbReference type="EMBL" id="MCK8784941.1"/>
    </source>
</evidence>
<protein>
    <submittedName>
        <fullName evidence="2">Uncharacterized protein</fullName>
    </submittedName>
</protein>
<dbReference type="Proteomes" id="UP001139516">
    <property type="component" value="Unassembled WGS sequence"/>
</dbReference>
<comment type="caution">
    <text evidence="2">The sequence shown here is derived from an EMBL/GenBank/DDBJ whole genome shotgun (WGS) entry which is preliminary data.</text>
</comment>
<gene>
    <name evidence="2" type="ORF">M0638_11165</name>
</gene>
<evidence type="ECO:0000313" key="3">
    <source>
        <dbReference type="Proteomes" id="UP001139516"/>
    </source>
</evidence>
<dbReference type="EMBL" id="JALPRX010000046">
    <property type="protein sequence ID" value="MCK8784941.1"/>
    <property type="molecule type" value="Genomic_DNA"/>
</dbReference>
<feature type="region of interest" description="Disordered" evidence="1">
    <location>
        <begin position="37"/>
        <end position="79"/>
    </location>
</feature>
<name>A0A9X1Y7J4_9PROT</name>
<dbReference type="RefSeq" id="WP_248667066.1">
    <property type="nucleotide sequence ID" value="NZ_JALPRX010000046.1"/>
</dbReference>
<sequence>MRLLDAIGVLTGRLRTIPAAAGQPAATTEAAPSAAPLAAAARQPAAIPPGPRGTVGRESRAWRNRNPGNLRPPSSWAPDGLVATDTAPLGPFCVFGTEMHGWQAMATRILQLAKQGRRTVPAIIGVWAPPGVDGNDTGAYVAGVCAKLGISRDEAIDPRRLAVMTALGNAIRRHEGKPTDPAWDMAAQREGFLRAGVAP</sequence>